<gene>
    <name evidence="1" type="ORF">CY34DRAFT_804406</name>
</gene>
<reference evidence="1 2" key="1">
    <citation type="submission" date="2014-04" db="EMBL/GenBank/DDBJ databases">
        <authorList>
            <consortium name="DOE Joint Genome Institute"/>
            <person name="Kuo A."/>
            <person name="Ruytinx J."/>
            <person name="Rineau F."/>
            <person name="Colpaert J."/>
            <person name="Kohler A."/>
            <person name="Nagy L.G."/>
            <person name="Floudas D."/>
            <person name="Copeland A."/>
            <person name="Barry K.W."/>
            <person name="Cichocki N."/>
            <person name="Veneault-Fourrey C."/>
            <person name="LaButti K."/>
            <person name="Lindquist E.A."/>
            <person name="Lipzen A."/>
            <person name="Lundell T."/>
            <person name="Morin E."/>
            <person name="Murat C."/>
            <person name="Sun H."/>
            <person name="Tunlid A."/>
            <person name="Henrissat B."/>
            <person name="Grigoriev I.V."/>
            <person name="Hibbett D.S."/>
            <person name="Martin F."/>
            <person name="Nordberg H.P."/>
            <person name="Cantor M.N."/>
            <person name="Hua S.X."/>
        </authorList>
    </citation>
    <scope>NUCLEOTIDE SEQUENCE [LARGE SCALE GENOMIC DNA]</scope>
    <source>
        <strain evidence="1 2">UH-Slu-Lm8-n1</strain>
    </source>
</reference>
<dbReference type="HOGENOM" id="CLU_2706494_0_0_1"/>
<dbReference type="AlphaFoldDB" id="A0A0D0B9C5"/>
<accession>A0A0D0B9C5</accession>
<reference evidence="2" key="2">
    <citation type="submission" date="2015-01" db="EMBL/GenBank/DDBJ databases">
        <title>Evolutionary Origins and Diversification of the Mycorrhizal Mutualists.</title>
        <authorList>
            <consortium name="DOE Joint Genome Institute"/>
            <consortium name="Mycorrhizal Genomics Consortium"/>
            <person name="Kohler A."/>
            <person name="Kuo A."/>
            <person name="Nagy L.G."/>
            <person name="Floudas D."/>
            <person name="Copeland A."/>
            <person name="Barry K.W."/>
            <person name="Cichocki N."/>
            <person name="Veneault-Fourrey C."/>
            <person name="LaButti K."/>
            <person name="Lindquist E.A."/>
            <person name="Lipzen A."/>
            <person name="Lundell T."/>
            <person name="Morin E."/>
            <person name="Murat C."/>
            <person name="Riley R."/>
            <person name="Ohm R."/>
            <person name="Sun H."/>
            <person name="Tunlid A."/>
            <person name="Henrissat B."/>
            <person name="Grigoriev I.V."/>
            <person name="Hibbett D.S."/>
            <person name="Martin F."/>
        </authorList>
    </citation>
    <scope>NUCLEOTIDE SEQUENCE [LARGE SCALE GENOMIC DNA]</scope>
    <source>
        <strain evidence="2">UH-Slu-Lm8-n1</strain>
    </source>
</reference>
<dbReference type="EMBL" id="KN835226">
    <property type="protein sequence ID" value="KIK42917.1"/>
    <property type="molecule type" value="Genomic_DNA"/>
</dbReference>
<organism evidence="1 2">
    <name type="scientific">Suillus luteus UH-Slu-Lm8-n1</name>
    <dbReference type="NCBI Taxonomy" id="930992"/>
    <lineage>
        <taxon>Eukaryota</taxon>
        <taxon>Fungi</taxon>
        <taxon>Dikarya</taxon>
        <taxon>Basidiomycota</taxon>
        <taxon>Agaricomycotina</taxon>
        <taxon>Agaricomycetes</taxon>
        <taxon>Agaricomycetidae</taxon>
        <taxon>Boletales</taxon>
        <taxon>Suillineae</taxon>
        <taxon>Suillaceae</taxon>
        <taxon>Suillus</taxon>
    </lineage>
</organism>
<sequence length="73" mass="8169">MSSRAHGQLLNPLRLPDEPLQSWLLALRIAQSRLLSCFSDECEVFNFDKGVICLLNNILQGCKDNPHFNLASG</sequence>
<dbReference type="Proteomes" id="UP000054485">
    <property type="component" value="Unassembled WGS sequence"/>
</dbReference>
<keyword evidence="2" id="KW-1185">Reference proteome</keyword>
<proteinExistence type="predicted"/>
<evidence type="ECO:0000313" key="1">
    <source>
        <dbReference type="EMBL" id="KIK42917.1"/>
    </source>
</evidence>
<evidence type="ECO:0000313" key="2">
    <source>
        <dbReference type="Proteomes" id="UP000054485"/>
    </source>
</evidence>
<name>A0A0D0B9C5_9AGAM</name>
<dbReference type="InParanoid" id="A0A0D0B9C5"/>
<protein>
    <submittedName>
        <fullName evidence="1">Uncharacterized protein</fullName>
    </submittedName>
</protein>